<dbReference type="SUPFAM" id="SSF52499">
    <property type="entry name" value="Isochorismatase-like hydrolases"/>
    <property type="match status" value="1"/>
</dbReference>
<gene>
    <name evidence="3" type="ORF">AAG747_06595</name>
</gene>
<feature type="domain" description="Isochorismatase-like" evidence="2">
    <location>
        <begin position="3"/>
        <end position="153"/>
    </location>
</feature>
<dbReference type="InterPro" id="IPR000868">
    <property type="entry name" value="Isochorismatase-like_dom"/>
</dbReference>
<evidence type="ECO:0000313" key="4">
    <source>
        <dbReference type="Proteomes" id="UP001403385"/>
    </source>
</evidence>
<dbReference type="PANTHER" id="PTHR43540">
    <property type="entry name" value="PEROXYUREIDOACRYLATE/UREIDOACRYLATE AMIDOHYDROLASE-RELATED"/>
    <property type="match status" value="1"/>
</dbReference>
<dbReference type="Proteomes" id="UP001403385">
    <property type="component" value="Unassembled WGS sequence"/>
</dbReference>
<reference evidence="3 4" key="1">
    <citation type="submission" date="2024-04" db="EMBL/GenBank/DDBJ databases">
        <title>Novel genus in family Flammeovirgaceae.</title>
        <authorList>
            <person name="Nguyen T.H."/>
            <person name="Vuong T.Q."/>
            <person name="Le H."/>
            <person name="Kim S.-G."/>
        </authorList>
    </citation>
    <scope>NUCLEOTIDE SEQUENCE [LARGE SCALE GENOMIC DNA]</scope>
    <source>
        <strain evidence="3 4">JCM 23209</strain>
    </source>
</reference>
<dbReference type="InterPro" id="IPR036380">
    <property type="entry name" value="Isochorismatase-like_sf"/>
</dbReference>
<evidence type="ECO:0000256" key="1">
    <source>
        <dbReference type="ARBA" id="ARBA00022801"/>
    </source>
</evidence>
<sequence>MKALILIDLQNDYFEGGAMELAHAEKASEKAQQLLQQFRKESLPIVHIQHIATRPEAGFFLPGTSGAEIHRNVQPGANEKIIVKHSPNSFQGTELLTYLQESRITDLVICGMMTHMCVDSTTRAAKDFGFACTVIADACATKSLKIQGQLIQAQDVHNSFLAALNYYYATVKTTKEYVADK</sequence>
<dbReference type="RefSeq" id="WP_346820353.1">
    <property type="nucleotide sequence ID" value="NZ_JBDKWZ010000003.1"/>
</dbReference>
<proteinExistence type="predicted"/>
<evidence type="ECO:0000313" key="3">
    <source>
        <dbReference type="EMBL" id="MEN7547566.1"/>
    </source>
</evidence>
<dbReference type="EC" id="3.-.-.-" evidence="3"/>
<dbReference type="Pfam" id="PF00857">
    <property type="entry name" value="Isochorismatase"/>
    <property type="match status" value="1"/>
</dbReference>
<evidence type="ECO:0000259" key="2">
    <source>
        <dbReference type="Pfam" id="PF00857"/>
    </source>
</evidence>
<dbReference type="Gene3D" id="3.40.50.850">
    <property type="entry name" value="Isochorismatase-like"/>
    <property type="match status" value="1"/>
</dbReference>
<dbReference type="AlphaFoldDB" id="A0AAW9SA31"/>
<organism evidence="3 4">
    <name type="scientific">Rapidithrix thailandica</name>
    <dbReference type="NCBI Taxonomy" id="413964"/>
    <lineage>
        <taxon>Bacteria</taxon>
        <taxon>Pseudomonadati</taxon>
        <taxon>Bacteroidota</taxon>
        <taxon>Cytophagia</taxon>
        <taxon>Cytophagales</taxon>
        <taxon>Flammeovirgaceae</taxon>
        <taxon>Rapidithrix</taxon>
    </lineage>
</organism>
<dbReference type="PANTHER" id="PTHR43540:SF1">
    <property type="entry name" value="ISOCHORISMATASE HYDROLASE"/>
    <property type="match status" value="1"/>
</dbReference>
<dbReference type="GO" id="GO:0016787">
    <property type="term" value="F:hydrolase activity"/>
    <property type="evidence" value="ECO:0007669"/>
    <property type="project" value="UniProtKB-KW"/>
</dbReference>
<name>A0AAW9SA31_9BACT</name>
<accession>A0AAW9SA31</accession>
<keyword evidence="4" id="KW-1185">Reference proteome</keyword>
<comment type="caution">
    <text evidence="3">The sequence shown here is derived from an EMBL/GenBank/DDBJ whole genome shotgun (WGS) entry which is preliminary data.</text>
</comment>
<dbReference type="CDD" id="cd01014">
    <property type="entry name" value="nicotinamidase_related"/>
    <property type="match status" value="1"/>
</dbReference>
<dbReference type="InterPro" id="IPR050272">
    <property type="entry name" value="Isochorismatase-like_hydrls"/>
</dbReference>
<dbReference type="EMBL" id="JBDKWZ010000003">
    <property type="protein sequence ID" value="MEN7547566.1"/>
    <property type="molecule type" value="Genomic_DNA"/>
</dbReference>
<protein>
    <submittedName>
        <fullName evidence="3">Cysteine hydrolase family protein</fullName>
        <ecNumber evidence="3">3.-.-.-</ecNumber>
    </submittedName>
</protein>
<keyword evidence="1 3" id="KW-0378">Hydrolase</keyword>